<dbReference type="EMBL" id="QZWG01000006">
    <property type="protein sequence ID" value="RZC09230.1"/>
    <property type="molecule type" value="Genomic_DNA"/>
</dbReference>
<sequence length="121" mass="13826">MKKWGEVSETEQQAWSAVLRGLLFYVYYVRTKTKGGLPMRHLLHISDEIFNEGKISHQFNDDSISTPWTLAPFAGREISDIDRFVVELLPAFKFRALWEQNEGLGCVVCLTKFEAAEGNLS</sequence>
<proteinExistence type="predicted"/>
<evidence type="ECO:0000313" key="1">
    <source>
        <dbReference type="EMBL" id="RZC09230.1"/>
    </source>
</evidence>
<comment type="caution">
    <text evidence="1">The sequence shown here is derived from an EMBL/GenBank/DDBJ whole genome shotgun (WGS) entry which is preliminary data.</text>
</comment>
<organism evidence="1 2">
    <name type="scientific">Glycine soja</name>
    <name type="common">Wild soybean</name>
    <dbReference type="NCBI Taxonomy" id="3848"/>
    <lineage>
        <taxon>Eukaryota</taxon>
        <taxon>Viridiplantae</taxon>
        <taxon>Streptophyta</taxon>
        <taxon>Embryophyta</taxon>
        <taxon>Tracheophyta</taxon>
        <taxon>Spermatophyta</taxon>
        <taxon>Magnoliopsida</taxon>
        <taxon>eudicotyledons</taxon>
        <taxon>Gunneridae</taxon>
        <taxon>Pentapetalae</taxon>
        <taxon>rosids</taxon>
        <taxon>fabids</taxon>
        <taxon>Fabales</taxon>
        <taxon>Fabaceae</taxon>
        <taxon>Papilionoideae</taxon>
        <taxon>50 kb inversion clade</taxon>
        <taxon>NPAAA clade</taxon>
        <taxon>indigoferoid/millettioid clade</taxon>
        <taxon>Phaseoleae</taxon>
        <taxon>Glycine</taxon>
        <taxon>Glycine subgen. Soja</taxon>
    </lineage>
</organism>
<keyword evidence="2" id="KW-1185">Reference proteome</keyword>
<gene>
    <name evidence="1" type="ORF">D0Y65_015823</name>
</gene>
<accession>A0A445KEX1</accession>
<name>A0A445KEX1_GLYSO</name>
<evidence type="ECO:0000313" key="2">
    <source>
        <dbReference type="Proteomes" id="UP000289340"/>
    </source>
</evidence>
<dbReference type="Proteomes" id="UP000289340">
    <property type="component" value="Chromosome 6"/>
</dbReference>
<protein>
    <submittedName>
        <fullName evidence="1">Uncharacterized protein</fullName>
    </submittedName>
</protein>
<reference evidence="1 2" key="1">
    <citation type="submission" date="2018-09" db="EMBL/GenBank/DDBJ databases">
        <title>A high-quality reference genome of wild soybean provides a powerful tool to mine soybean genomes.</title>
        <authorList>
            <person name="Xie M."/>
            <person name="Chung C.Y.L."/>
            <person name="Li M.-W."/>
            <person name="Wong F.-L."/>
            <person name="Chan T.-F."/>
            <person name="Lam H.-M."/>
        </authorList>
    </citation>
    <scope>NUCLEOTIDE SEQUENCE [LARGE SCALE GENOMIC DNA]</scope>
    <source>
        <strain evidence="2">cv. W05</strain>
        <tissue evidence="1">Hypocotyl of etiolated seedlings</tissue>
    </source>
</reference>
<dbReference type="AlphaFoldDB" id="A0A445KEX1"/>